<evidence type="ECO:0000256" key="2">
    <source>
        <dbReference type="ARBA" id="ARBA00022723"/>
    </source>
</evidence>
<comment type="similarity">
    <text evidence="1">Belongs to the Gfa family.</text>
</comment>
<dbReference type="GO" id="GO:0016846">
    <property type="term" value="F:carbon-sulfur lyase activity"/>
    <property type="evidence" value="ECO:0007669"/>
    <property type="project" value="InterPro"/>
</dbReference>
<reference evidence="6 7" key="1">
    <citation type="submission" date="2020-08" db="EMBL/GenBank/DDBJ databases">
        <title>Genomic Encyclopedia of Type Strains, Phase IV (KMG-IV): sequencing the most valuable type-strain genomes for metagenomic binning, comparative biology and taxonomic classification.</title>
        <authorList>
            <person name="Goeker M."/>
        </authorList>
    </citation>
    <scope>NUCLEOTIDE SEQUENCE [LARGE SCALE GENOMIC DNA]</scope>
    <source>
        <strain evidence="6 7">DSM 25079</strain>
    </source>
</reference>
<keyword evidence="3" id="KW-0862">Zinc</keyword>
<keyword evidence="2" id="KW-0479">Metal-binding</keyword>
<keyword evidence="4" id="KW-0456">Lyase</keyword>
<dbReference type="SUPFAM" id="SSF51316">
    <property type="entry name" value="Mss4-like"/>
    <property type="match status" value="1"/>
</dbReference>
<dbReference type="InterPro" id="IPR011057">
    <property type="entry name" value="Mss4-like_sf"/>
</dbReference>
<evidence type="ECO:0000256" key="1">
    <source>
        <dbReference type="ARBA" id="ARBA00005495"/>
    </source>
</evidence>
<dbReference type="Pfam" id="PF04828">
    <property type="entry name" value="GFA"/>
    <property type="match status" value="1"/>
</dbReference>
<dbReference type="Gene3D" id="3.90.1590.10">
    <property type="entry name" value="glutathione-dependent formaldehyde- activating enzyme (gfa)"/>
    <property type="match status" value="1"/>
</dbReference>
<evidence type="ECO:0000259" key="5">
    <source>
        <dbReference type="PROSITE" id="PS51891"/>
    </source>
</evidence>
<feature type="domain" description="CENP-V/GFA" evidence="5">
    <location>
        <begin position="4"/>
        <end position="114"/>
    </location>
</feature>
<evidence type="ECO:0000256" key="3">
    <source>
        <dbReference type="ARBA" id="ARBA00022833"/>
    </source>
</evidence>
<dbReference type="PROSITE" id="PS51891">
    <property type="entry name" value="CENP_V_GFA"/>
    <property type="match status" value="1"/>
</dbReference>
<evidence type="ECO:0000313" key="7">
    <source>
        <dbReference type="Proteomes" id="UP000549617"/>
    </source>
</evidence>
<dbReference type="PANTHER" id="PTHR33337">
    <property type="entry name" value="GFA DOMAIN-CONTAINING PROTEIN"/>
    <property type="match status" value="1"/>
</dbReference>
<dbReference type="InterPro" id="IPR006913">
    <property type="entry name" value="CENP-V/GFA"/>
</dbReference>
<evidence type="ECO:0000313" key="6">
    <source>
        <dbReference type="EMBL" id="MBB5686214.1"/>
    </source>
</evidence>
<name>A0A7W9AIP7_9SPHN</name>
<sequence>MEKNTGGCHCGAIRYEVSGDALNHALCHCRDCQRCAGAPMVGWTMYPEAALTVTQGDPVTYTSSENGRRQFCGHCGTGLFYINTVMLPGIVDIQSATYDNPDAVAAQVHIQTADRIGWMENAHALPAFERYPPME</sequence>
<accession>A0A7W9AIP7</accession>
<protein>
    <recommendedName>
        <fullName evidence="5">CENP-V/GFA domain-containing protein</fullName>
    </recommendedName>
</protein>
<dbReference type="RefSeq" id="WP_184018339.1">
    <property type="nucleotide sequence ID" value="NZ_JACIJC010000003.1"/>
</dbReference>
<dbReference type="AlphaFoldDB" id="A0A7W9AIP7"/>
<gene>
    <name evidence="6" type="ORF">FHS49_002230</name>
</gene>
<comment type="caution">
    <text evidence="6">The sequence shown here is derived from an EMBL/GenBank/DDBJ whole genome shotgun (WGS) entry which is preliminary data.</text>
</comment>
<dbReference type="Proteomes" id="UP000549617">
    <property type="component" value="Unassembled WGS sequence"/>
</dbReference>
<dbReference type="PANTHER" id="PTHR33337:SF40">
    <property type="entry name" value="CENP-V_GFA DOMAIN-CONTAINING PROTEIN-RELATED"/>
    <property type="match status" value="1"/>
</dbReference>
<keyword evidence="7" id="KW-1185">Reference proteome</keyword>
<dbReference type="EMBL" id="JACIJC010000003">
    <property type="protein sequence ID" value="MBB5686214.1"/>
    <property type="molecule type" value="Genomic_DNA"/>
</dbReference>
<dbReference type="GO" id="GO:0046872">
    <property type="term" value="F:metal ion binding"/>
    <property type="evidence" value="ECO:0007669"/>
    <property type="project" value="UniProtKB-KW"/>
</dbReference>
<proteinExistence type="inferred from homology"/>
<evidence type="ECO:0000256" key="4">
    <source>
        <dbReference type="ARBA" id="ARBA00023239"/>
    </source>
</evidence>
<organism evidence="6 7">
    <name type="scientific">Sphingobium boeckii</name>
    <dbReference type="NCBI Taxonomy" id="1082345"/>
    <lineage>
        <taxon>Bacteria</taxon>
        <taxon>Pseudomonadati</taxon>
        <taxon>Pseudomonadota</taxon>
        <taxon>Alphaproteobacteria</taxon>
        <taxon>Sphingomonadales</taxon>
        <taxon>Sphingomonadaceae</taxon>
        <taxon>Sphingobium</taxon>
    </lineage>
</organism>